<name>A0A0A1XND5_ZEUCU</name>
<dbReference type="InterPro" id="IPR027806">
    <property type="entry name" value="HARBI1_dom"/>
</dbReference>
<comment type="cofactor">
    <cofactor evidence="1">
        <name>a divalent metal cation</name>
        <dbReference type="ChEBI" id="CHEBI:60240"/>
    </cofactor>
</comment>
<evidence type="ECO:0000256" key="2">
    <source>
        <dbReference type="ARBA" id="ARBA00022723"/>
    </source>
</evidence>
<reference evidence="5" key="1">
    <citation type="submission" date="2014-11" db="EMBL/GenBank/DDBJ databases">
        <authorList>
            <person name="Geib S."/>
        </authorList>
    </citation>
    <scope>NUCLEOTIDE SEQUENCE</scope>
</reference>
<gene>
    <name evidence="5" type="primary">harbi1_2</name>
    <name evidence="5" type="ORF">g.28278</name>
</gene>
<dbReference type="EMBL" id="GBXI01002194">
    <property type="protein sequence ID" value="JAD12098.1"/>
    <property type="molecule type" value="Transcribed_RNA"/>
</dbReference>
<proteinExistence type="predicted"/>
<dbReference type="Pfam" id="PF13359">
    <property type="entry name" value="DDE_Tnp_4"/>
    <property type="match status" value="1"/>
</dbReference>
<evidence type="ECO:0000256" key="3">
    <source>
        <dbReference type="SAM" id="MobiDB-lite"/>
    </source>
</evidence>
<reference evidence="5" key="2">
    <citation type="journal article" date="2015" name="Gigascience">
        <title>Reconstructing a comprehensive transcriptome assembly of a white-pupal translocated strain of the pest fruit fly Bactrocera cucurbitae.</title>
        <authorList>
            <person name="Sim S.B."/>
            <person name="Calla B."/>
            <person name="Hall B."/>
            <person name="DeRego T."/>
            <person name="Geib S.M."/>
        </authorList>
    </citation>
    <scope>NUCLEOTIDE SEQUENCE</scope>
</reference>
<sequence length="197" mass="22476">MTPYRKPTKRYEIIYNKRLVEAHKYIAECFNAIRNRFRCLAVDKAKFYQPEKATKIINVCSAIHNACIFYKENSQFDEISATKKSENNSYNNPSFSSDEDDSSSDSMEFNNEADASKEALEIRKNIAQSLQNSLSDDIYDTNSSDNNSDNCREFNSDEHDSSSDGMEFSNEFSNLANASIEALELRKALAKKTPNHV</sequence>
<evidence type="ECO:0000313" key="5">
    <source>
        <dbReference type="EMBL" id="JAD12098.1"/>
    </source>
</evidence>
<evidence type="ECO:0000259" key="4">
    <source>
        <dbReference type="Pfam" id="PF13359"/>
    </source>
</evidence>
<keyword evidence="2" id="KW-0479">Metal-binding</keyword>
<dbReference type="GO" id="GO:0046872">
    <property type="term" value="F:metal ion binding"/>
    <property type="evidence" value="ECO:0007669"/>
    <property type="project" value="UniProtKB-KW"/>
</dbReference>
<protein>
    <submittedName>
        <fullName evidence="5">Putative nuclease HARBI1</fullName>
    </submittedName>
</protein>
<feature type="compositionally biased region" description="Low complexity" evidence="3">
    <location>
        <begin position="140"/>
        <end position="149"/>
    </location>
</feature>
<feature type="region of interest" description="Disordered" evidence="3">
    <location>
        <begin position="136"/>
        <end position="168"/>
    </location>
</feature>
<accession>A0A0A1XND5</accession>
<organism evidence="5">
    <name type="scientific">Zeugodacus cucurbitae</name>
    <name type="common">Melon fruit fly</name>
    <name type="synonym">Bactrocera cucurbitae</name>
    <dbReference type="NCBI Taxonomy" id="28588"/>
    <lineage>
        <taxon>Eukaryota</taxon>
        <taxon>Metazoa</taxon>
        <taxon>Ecdysozoa</taxon>
        <taxon>Arthropoda</taxon>
        <taxon>Hexapoda</taxon>
        <taxon>Insecta</taxon>
        <taxon>Pterygota</taxon>
        <taxon>Neoptera</taxon>
        <taxon>Endopterygota</taxon>
        <taxon>Diptera</taxon>
        <taxon>Brachycera</taxon>
        <taxon>Muscomorpha</taxon>
        <taxon>Tephritoidea</taxon>
        <taxon>Tephritidae</taxon>
        <taxon>Zeugodacus</taxon>
        <taxon>Zeugodacus</taxon>
    </lineage>
</organism>
<evidence type="ECO:0000256" key="1">
    <source>
        <dbReference type="ARBA" id="ARBA00001968"/>
    </source>
</evidence>
<feature type="domain" description="DDE Tnp4" evidence="4">
    <location>
        <begin position="3"/>
        <end position="65"/>
    </location>
</feature>
<dbReference type="AlphaFoldDB" id="A0A0A1XND5"/>
<feature type="region of interest" description="Disordered" evidence="3">
    <location>
        <begin position="84"/>
        <end position="114"/>
    </location>
</feature>
<feature type="compositionally biased region" description="Basic and acidic residues" evidence="3">
    <location>
        <begin position="150"/>
        <end position="162"/>
    </location>
</feature>